<name>A0A8S5RGF9_9VIRU</name>
<protein>
    <submittedName>
        <fullName evidence="1">Uncharacterized protein</fullName>
    </submittedName>
</protein>
<organism evidence="1">
    <name type="scientific">virus sp. ctQmo6</name>
    <dbReference type="NCBI Taxonomy" id="2827990"/>
    <lineage>
        <taxon>Viruses</taxon>
    </lineage>
</organism>
<accession>A0A8S5RGF9</accession>
<evidence type="ECO:0000313" key="1">
    <source>
        <dbReference type="EMBL" id="DAE30157.1"/>
    </source>
</evidence>
<reference evidence="1" key="1">
    <citation type="journal article" date="2021" name="Proc. Natl. Acad. Sci. U.S.A.">
        <title>A Catalog of Tens of Thousands of Viruses from Human Metagenomes Reveals Hidden Associations with Chronic Diseases.</title>
        <authorList>
            <person name="Tisza M.J."/>
            <person name="Buck C.B."/>
        </authorList>
    </citation>
    <scope>NUCLEOTIDE SEQUENCE</scope>
    <source>
        <strain evidence="1">CtQmo6</strain>
    </source>
</reference>
<dbReference type="EMBL" id="BK059102">
    <property type="protein sequence ID" value="DAE30157.1"/>
    <property type="molecule type" value="Genomic_DNA"/>
</dbReference>
<proteinExistence type="predicted"/>
<sequence>MHFMFFCTIYNLKYTTRIVQNDESEVQRYGQ</sequence>